<evidence type="ECO:0000313" key="7">
    <source>
        <dbReference type="EMBL" id="PVH90270.1"/>
    </source>
</evidence>
<dbReference type="PANTHER" id="PTHR45398">
    <property type="match status" value="1"/>
</dbReference>
<feature type="non-terminal residue" evidence="7">
    <location>
        <position position="693"/>
    </location>
</feature>
<dbReference type="CDD" id="cd19534">
    <property type="entry name" value="E_NRPS"/>
    <property type="match status" value="1"/>
</dbReference>
<evidence type="ECO:0000256" key="2">
    <source>
        <dbReference type="ARBA" id="ARBA00022450"/>
    </source>
</evidence>
<evidence type="ECO:0000256" key="3">
    <source>
        <dbReference type="ARBA" id="ARBA00022553"/>
    </source>
</evidence>
<evidence type="ECO:0000256" key="5">
    <source>
        <dbReference type="ARBA" id="ARBA00029454"/>
    </source>
</evidence>
<dbReference type="InterPro" id="IPR036736">
    <property type="entry name" value="ACP-like_sf"/>
</dbReference>
<sequence length="693" mass="76926">MDDSFFRLGGDSITAMQLSASARSHRILLSTRDIFRAKTVAELARYATSSKSLQLQLARDVEEPANTPFGLSPIQELYLQLEPTGRASFDQCFFLELRTRVSLESLCGAFRTLVQRHSMLRARFSKAAGGRWQQHISDDADASFAVQQVRLGDASDVTQALHQSRSRLDIESGVVTSAVLCDVNHRQSLFMAAHHLVIDLVSWRVLLEELEDLLLGRPLSPASSIAFQTWRALQAEYTARAADPGDVTQETAEPSQLSYWGATSNATPHTSTTTEQFVLSRKTTAALLGRCNETLGTRPHELMLAALIYSFAAVFPDRSPPPVFNETHGREPWDDSIDISRTVGWFTSMFPVQVSSEARGSLLDVIRATKDCMRSFKHNGRSYFASRFANEDAARSFASMFPVEVTFNYQGAYQQLERDDSLFKTLPLPDGCEPASAAEAARLSLFAISVVIVDGGAHVTVAHCGITKRKTQVQDWVRQYEAALMEMPGLLQGRSRQWTLSDFPLAFDSYRDLDRFQGDTLAELGVQADDVEDVYPCSPMQEGILASQSKDSEAYRTCFVFEAVPRQDTSIDCAQLQQAWKAVVRRHSLLRALLVDNVPGSVGTTIVVLRDPQPSVSVFRAADEVMTAEMFRARYSPAGQQTGGLQHHLSICQLGNERVYLCLDINHAILDAHSRDIILRDLQTAYGADLDPH</sequence>
<keyword evidence="3" id="KW-0597">Phosphoprotein</keyword>
<dbReference type="FunFam" id="3.30.559.30:FF:000002">
    <property type="entry name" value="Nonribosomal peptide synthase Pes1"/>
    <property type="match status" value="1"/>
</dbReference>
<gene>
    <name evidence="7" type="ORF">DM02DRAFT_734654</name>
</gene>
<keyword evidence="2" id="KW-0596">Phosphopantetheine</keyword>
<comment type="similarity">
    <text evidence="5">Belongs to the NRP synthetase family.</text>
</comment>
<dbReference type="Gene3D" id="3.30.559.10">
    <property type="entry name" value="Chloramphenicol acetyltransferase-like domain"/>
    <property type="match status" value="2"/>
</dbReference>
<dbReference type="InterPro" id="IPR006162">
    <property type="entry name" value="Ppantetheine_attach_site"/>
</dbReference>
<evidence type="ECO:0000256" key="4">
    <source>
        <dbReference type="ARBA" id="ARBA00022598"/>
    </source>
</evidence>
<name>A0A2V1CWZ9_9PLEO</name>
<dbReference type="InterPro" id="IPR001242">
    <property type="entry name" value="Condensation_dom"/>
</dbReference>
<dbReference type="PROSITE" id="PS50075">
    <property type="entry name" value="CARRIER"/>
    <property type="match status" value="1"/>
</dbReference>
<dbReference type="Gene3D" id="1.10.1200.10">
    <property type="entry name" value="ACP-like"/>
    <property type="match status" value="1"/>
</dbReference>
<dbReference type="Proteomes" id="UP000244855">
    <property type="component" value="Unassembled WGS sequence"/>
</dbReference>
<dbReference type="InterPro" id="IPR009081">
    <property type="entry name" value="PP-bd_ACP"/>
</dbReference>
<dbReference type="SUPFAM" id="SSF52777">
    <property type="entry name" value="CoA-dependent acyltransferases"/>
    <property type="match status" value="3"/>
</dbReference>
<dbReference type="EMBL" id="KZ806480">
    <property type="protein sequence ID" value="PVH90270.1"/>
    <property type="molecule type" value="Genomic_DNA"/>
</dbReference>
<dbReference type="InterPro" id="IPR023213">
    <property type="entry name" value="CAT-like_dom_sf"/>
</dbReference>
<keyword evidence="4" id="KW-0436">Ligase</keyword>
<comment type="pathway">
    <text evidence="1">Mycotoxin biosynthesis.</text>
</comment>
<dbReference type="STRING" id="97972.A0A2V1CWZ9"/>
<evidence type="ECO:0000256" key="1">
    <source>
        <dbReference type="ARBA" id="ARBA00004685"/>
    </source>
</evidence>
<feature type="domain" description="Carrier" evidence="6">
    <location>
        <begin position="1"/>
        <end position="51"/>
    </location>
</feature>
<keyword evidence="8" id="KW-1185">Reference proteome</keyword>
<dbReference type="Pfam" id="PF00550">
    <property type="entry name" value="PP-binding"/>
    <property type="match status" value="1"/>
</dbReference>
<dbReference type="AlphaFoldDB" id="A0A2V1CWZ9"/>
<dbReference type="Gene3D" id="3.30.559.30">
    <property type="entry name" value="Nonribosomal peptide synthetase, condensation domain"/>
    <property type="match status" value="1"/>
</dbReference>
<dbReference type="PROSITE" id="PS00012">
    <property type="entry name" value="PHOSPHOPANTETHEINE"/>
    <property type="match status" value="1"/>
</dbReference>
<dbReference type="FunFam" id="3.30.559.10:FF:000016">
    <property type="entry name" value="Nonribosomal peptide synthase Pes1"/>
    <property type="match status" value="1"/>
</dbReference>
<dbReference type="SUPFAM" id="SSF47336">
    <property type="entry name" value="ACP-like"/>
    <property type="match status" value="1"/>
</dbReference>
<dbReference type="GO" id="GO:0016874">
    <property type="term" value="F:ligase activity"/>
    <property type="evidence" value="ECO:0007669"/>
    <property type="project" value="UniProtKB-KW"/>
</dbReference>
<dbReference type="Pfam" id="PF00668">
    <property type="entry name" value="Condensation"/>
    <property type="match status" value="2"/>
</dbReference>
<evidence type="ECO:0000259" key="6">
    <source>
        <dbReference type="PROSITE" id="PS50075"/>
    </source>
</evidence>
<proteinExistence type="inferred from homology"/>
<evidence type="ECO:0000313" key="8">
    <source>
        <dbReference type="Proteomes" id="UP000244855"/>
    </source>
</evidence>
<dbReference type="OrthoDB" id="416786at2759"/>
<accession>A0A2V1CWZ9</accession>
<reference evidence="7 8" key="1">
    <citation type="journal article" date="2018" name="Sci. Rep.">
        <title>Comparative genomics provides insights into the lifestyle and reveals functional heterogeneity of dark septate endophytic fungi.</title>
        <authorList>
            <person name="Knapp D.G."/>
            <person name="Nemeth J.B."/>
            <person name="Barry K."/>
            <person name="Hainaut M."/>
            <person name="Henrissat B."/>
            <person name="Johnson J."/>
            <person name="Kuo A."/>
            <person name="Lim J.H.P."/>
            <person name="Lipzen A."/>
            <person name="Nolan M."/>
            <person name="Ohm R.A."/>
            <person name="Tamas L."/>
            <person name="Grigoriev I.V."/>
            <person name="Spatafora J.W."/>
            <person name="Nagy L.G."/>
            <person name="Kovacs G.M."/>
        </authorList>
    </citation>
    <scope>NUCLEOTIDE SEQUENCE [LARGE SCALE GENOMIC DNA]</scope>
    <source>
        <strain evidence="7 8">DSE2036</strain>
    </source>
</reference>
<protein>
    <submittedName>
        <fullName evidence="7">Condensation-domain-containing protein</fullName>
    </submittedName>
</protein>
<dbReference type="PANTHER" id="PTHR45398:SF1">
    <property type="entry name" value="ENZYME, PUTATIVE (JCVI)-RELATED"/>
    <property type="match status" value="1"/>
</dbReference>
<organism evidence="7 8">
    <name type="scientific">Periconia macrospinosa</name>
    <dbReference type="NCBI Taxonomy" id="97972"/>
    <lineage>
        <taxon>Eukaryota</taxon>
        <taxon>Fungi</taxon>
        <taxon>Dikarya</taxon>
        <taxon>Ascomycota</taxon>
        <taxon>Pezizomycotina</taxon>
        <taxon>Dothideomycetes</taxon>
        <taxon>Pleosporomycetidae</taxon>
        <taxon>Pleosporales</taxon>
        <taxon>Massarineae</taxon>
        <taxon>Periconiaceae</taxon>
        <taxon>Periconia</taxon>
    </lineage>
</organism>